<keyword evidence="3" id="KW-1185">Reference proteome</keyword>
<dbReference type="AlphaFoldDB" id="A0A9P8QNV6"/>
<gene>
    <name evidence="2" type="ORF">Trco_001912</name>
</gene>
<evidence type="ECO:0000256" key="1">
    <source>
        <dbReference type="SAM" id="SignalP"/>
    </source>
</evidence>
<dbReference type="Proteomes" id="UP000827724">
    <property type="component" value="Unassembled WGS sequence"/>
</dbReference>
<evidence type="ECO:0000313" key="2">
    <source>
        <dbReference type="EMBL" id="KAH6608566.1"/>
    </source>
</evidence>
<keyword evidence="1" id="KW-0732">Signal</keyword>
<name>A0A9P8QNV6_9HYPO</name>
<dbReference type="EMBL" id="JAIWOZ010000002">
    <property type="protein sequence ID" value="KAH6608566.1"/>
    <property type="molecule type" value="Genomic_DNA"/>
</dbReference>
<evidence type="ECO:0000313" key="3">
    <source>
        <dbReference type="Proteomes" id="UP000827724"/>
    </source>
</evidence>
<dbReference type="OrthoDB" id="10436817at2759"/>
<feature type="chain" id="PRO_5040245869" description="Secreted protein" evidence="1">
    <location>
        <begin position="20"/>
        <end position="575"/>
    </location>
</feature>
<accession>A0A9P8QNV6</accession>
<comment type="caution">
    <text evidence="2">The sequence shown here is derived from an EMBL/GenBank/DDBJ whole genome shotgun (WGS) entry which is preliminary data.</text>
</comment>
<protein>
    <recommendedName>
        <fullName evidence="4">Secreted protein</fullName>
    </recommendedName>
</protein>
<evidence type="ECO:0008006" key="4">
    <source>
        <dbReference type="Google" id="ProtNLM"/>
    </source>
</evidence>
<sequence length="575" mass="61314">MLDMALAMLFGALGGGVKLLAVAVAAAEAAAAAADVAVEDQLKLGEDDAGWKPDCVGCKGWLNWVELGVMTSNRLRSGVTVRNEGGWLWSVLGCLPGGLVGGCVDQEKDGVWGVAVEDRLTVAAAAFGASSQLGVLAAAEEEPPPFLPLTSASKSSSLPPLVASKAVPVKPPKAIKSSLAAAADPLTDPESSWSFLVCSSSTLRDRVLMRSIKDWNCLRLSSGPRLMFHRIGRMSMATNSASAACPTTYMRSRAAIMTAGSFVLMPLTRGTIFSCMVYLSRALDDEVFLFPPRPLRPPSSALDSLEPPQRTTKAWRPRTLMARLFVRLKTVATTGNSSFFIVLKSRTGSTTEKLLRATSTIEGVGHSMAAMITGSTSGRHFASVPGCGQASSGWGGRERGYSGYSPSLNSLPLLLSAMTDMFSKKTIKPASRAASFSWLCLALSTNTVFKAGRTLSLNTLRAAGSRVSILKTFCRIGDRRSLSFISSSNAGSSFFSRTDLGKDGKTLLRPRKNCDFSFGVFAGKVSRNRIVETRTLSKYSLCWNSLAVMRCAGLRVMSFGSTWLDRSLGSGLEER</sequence>
<feature type="signal peptide" evidence="1">
    <location>
        <begin position="1"/>
        <end position="19"/>
    </location>
</feature>
<proteinExistence type="predicted"/>
<organism evidence="2 3">
    <name type="scientific">Trichoderma cornu-damae</name>
    <dbReference type="NCBI Taxonomy" id="654480"/>
    <lineage>
        <taxon>Eukaryota</taxon>
        <taxon>Fungi</taxon>
        <taxon>Dikarya</taxon>
        <taxon>Ascomycota</taxon>
        <taxon>Pezizomycotina</taxon>
        <taxon>Sordariomycetes</taxon>
        <taxon>Hypocreomycetidae</taxon>
        <taxon>Hypocreales</taxon>
        <taxon>Hypocreaceae</taxon>
        <taxon>Trichoderma</taxon>
    </lineage>
</organism>
<reference evidence="2" key="1">
    <citation type="submission" date="2021-08" db="EMBL/GenBank/DDBJ databases">
        <title>Chromosome-Level Trichoderma cornu-damae using Hi-C Data.</title>
        <authorList>
            <person name="Kim C.S."/>
        </authorList>
    </citation>
    <scope>NUCLEOTIDE SEQUENCE</scope>
    <source>
        <strain evidence="2">KA19-0412C</strain>
    </source>
</reference>